<keyword evidence="4 6" id="KW-0472">Membrane</keyword>
<proteinExistence type="inferred from homology"/>
<feature type="transmembrane region" description="Helical" evidence="6">
    <location>
        <begin position="220"/>
        <end position="242"/>
    </location>
</feature>
<evidence type="ECO:0000256" key="3">
    <source>
        <dbReference type="ARBA" id="ARBA00022989"/>
    </source>
</evidence>
<evidence type="ECO:0000256" key="2">
    <source>
        <dbReference type="ARBA" id="ARBA00022692"/>
    </source>
</evidence>
<dbReference type="HOGENOM" id="CLU_028200_25_4_1"/>
<feature type="transmembrane region" description="Helical" evidence="6">
    <location>
        <begin position="100"/>
        <end position="119"/>
    </location>
</feature>
<dbReference type="InterPro" id="IPR052337">
    <property type="entry name" value="SAT4-like"/>
</dbReference>
<evidence type="ECO:0000256" key="5">
    <source>
        <dbReference type="ARBA" id="ARBA00038359"/>
    </source>
</evidence>
<dbReference type="KEGG" id="pfy:PFICI_06984"/>
<protein>
    <recommendedName>
        <fullName evidence="7">Rhodopsin domain-containing protein</fullName>
    </recommendedName>
</protein>
<dbReference type="RefSeq" id="XP_007833756.1">
    <property type="nucleotide sequence ID" value="XM_007835565.1"/>
</dbReference>
<dbReference type="PANTHER" id="PTHR33048:SF129">
    <property type="entry name" value="INTEGRAL MEMBRANE PROTEIN-RELATED"/>
    <property type="match status" value="1"/>
</dbReference>
<evidence type="ECO:0000313" key="9">
    <source>
        <dbReference type="Proteomes" id="UP000030651"/>
    </source>
</evidence>
<feature type="transmembrane region" description="Helical" evidence="6">
    <location>
        <begin position="29"/>
        <end position="48"/>
    </location>
</feature>
<evidence type="ECO:0000256" key="6">
    <source>
        <dbReference type="SAM" id="Phobius"/>
    </source>
</evidence>
<evidence type="ECO:0000256" key="4">
    <source>
        <dbReference type="ARBA" id="ARBA00023136"/>
    </source>
</evidence>
<dbReference type="GO" id="GO:0016020">
    <property type="term" value="C:membrane"/>
    <property type="evidence" value="ECO:0007669"/>
    <property type="project" value="UniProtKB-SubCell"/>
</dbReference>
<gene>
    <name evidence="8" type="ORF">PFICI_06984</name>
</gene>
<feature type="transmembrane region" description="Helical" evidence="6">
    <location>
        <begin position="254"/>
        <end position="272"/>
    </location>
</feature>
<dbReference type="Pfam" id="PF20684">
    <property type="entry name" value="Fung_rhodopsin"/>
    <property type="match status" value="1"/>
</dbReference>
<dbReference type="GeneID" id="19271997"/>
<reference evidence="9" key="1">
    <citation type="journal article" date="2015" name="BMC Genomics">
        <title>Genomic and transcriptomic analysis of the endophytic fungus Pestalotiopsis fici reveals its lifestyle and high potential for synthesis of natural products.</title>
        <authorList>
            <person name="Wang X."/>
            <person name="Zhang X."/>
            <person name="Liu L."/>
            <person name="Xiang M."/>
            <person name="Wang W."/>
            <person name="Sun X."/>
            <person name="Che Y."/>
            <person name="Guo L."/>
            <person name="Liu G."/>
            <person name="Guo L."/>
            <person name="Wang C."/>
            <person name="Yin W.B."/>
            <person name="Stadler M."/>
            <person name="Zhang X."/>
            <person name="Liu X."/>
        </authorList>
    </citation>
    <scope>NUCLEOTIDE SEQUENCE [LARGE SCALE GENOMIC DNA]</scope>
    <source>
        <strain evidence="9">W106-1 / CGMCC3.15140</strain>
    </source>
</reference>
<dbReference type="eggNOG" id="ENOG502SKQT">
    <property type="taxonomic scope" value="Eukaryota"/>
</dbReference>
<dbReference type="EMBL" id="KI912112">
    <property type="protein sequence ID" value="ETS81982.1"/>
    <property type="molecule type" value="Genomic_DNA"/>
</dbReference>
<dbReference type="OrthoDB" id="4525788at2759"/>
<feature type="domain" description="Rhodopsin" evidence="7">
    <location>
        <begin position="44"/>
        <end position="273"/>
    </location>
</feature>
<sequence>MRLPPASVLASWPTPNYDHPITRGPAGKIVAITLTVLVALILVMRVYTRLRVVRSFGLDDILILIAFFPSVALTVCSIYSEFELGWDVHVWDLPFTKYSPSSQMSLVTFVLFDISSNLVKLSTLAMLYRLVHTTESRLTVIVVSIAVFVVVSGLLFMFITIFQCSPVSDYWTLSSQPQKCIDEAAHLLVAGTINTVTDFAIVVLPIKMTAALQLPRRQHIILYALFCTGFCACAAGCVRTYYTWILTTKYDKTWYGWTVWISSVIELYLGIVS</sequence>
<feature type="transmembrane region" description="Helical" evidence="6">
    <location>
        <begin position="184"/>
        <end position="208"/>
    </location>
</feature>
<accession>W3X9A0</accession>
<dbReference type="AlphaFoldDB" id="W3X9A0"/>
<dbReference type="InParanoid" id="W3X9A0"/>
<comment type="subcellular location">
    <subcellularLocation>
        <location evidence="1">Membrane</location>
        <topology evidence="1">Multi-pass membrane protein</topology>
    </subcellularLocation>
</comment>
<feature type="transmembrane region" description="Helical" evidence="6">
    <location>
        <begin position="140"/>
        <end position="164"/>
    </location>
</feature>
<comment type="similarity">
    <text evidence="5">Belongs to the SAT4 family.</text>
</comment>
<dbReference type="OMA" id="CLFGISC"/>
<organism evidence="8 9">
    <name type="scientific">Pestalotiopsis fici (strain W106-1 / CGMCC3.15140)</name>
    <dbReference type="NCBI Taxonomy" id="1229662"/>
    <lineage>
        <taxon>Eukaryota</taxon>
        <taxon>Fungi</taxon>
        <taxon>Dikarya</taxon>
        <taxon>Ascomycota</taxon>
        <taxon>Pezizomycotina</taxon>
        <taxon>Sordariomycetes</taxon>
        <taxon>Xylariomycetidae</taxon>
        <taxon>Amphisphaeriales</taxon>
        <taxon>Sporocadaceae</taxon>
        <taxon>Pestalotiopsis</taxon>
    </lineage>
</organism>
<name>W3X9A0_PESFW</name>
<evidence type="ECO:0000256" key="1">
    <source>
        <dbReference type="ARBA" id="ARBA00004141"/>
    </source>
</evidence>
<keyword evidence="3 6" id="KW-1133">Transmembrane helix</keyword>
<keyword evidence="2 6" id="KW-0812">Transmembrane</keyword>
<feature type="transmembrane region" description="Helical" evidence="6">
    <location>
        <begin position="60"/>
        <end position="80"/>
    </location>
</feature>
<dbReference type="PANTHER" id="PTHR33048">
    <property type="entry name" value="PTH11-LIKE INTEGRAL MEMBRANE PROTEIN (AFU_ORTHOLOGUE AFUA_5G11245)"/>
    <property type="match status" value="1"/>
</dbReference>
<dbReference type="Proteomes" id="UP000030651">
    <property type="component" value="Unassembled WGS sequence"/>
</dbReference>
<dbReference type="InterPro" id="IPR049326">
    <property type="entry name" value="Rhodopsin_dom_fungi"/>
</dbReference>
<keyword evidence="9" id="KW-1185">Reference proteome</keyword>
<evidence type="ECO:0000259" key="7">
    <source>
        <dbReference type="Pfam" id="PF20684"/>
    </source>
</evidence>
<evidence type="ECO:0000313" key="8">
    <source>
        <dbReference type="EMBL" id="ETS81982.1"/>
    </source>
</evidence>